<feature type="region of interest" description="Disordered" evidence="1">
    <location>
        <begin position="132"/>
        <end position="155"/>
    </location>
</feature>
<reference evidence="2 3" key="1">
    <citation type="journal article" date="2023" name="Hortic Res">
        <title>Pangenome of water caltrop reveals structural variations and asymmetric subgenome divergence after allopolyploidization.</title>
        <authorList>
            <person name="Zhang X."/>
            <person name="Chen Y."/>
            <person name="Wang L."/>
            <person name="Yuan Y."/>
            <person name="Fang M."/>
            <person name="Shi L."/>
            <person name="Lu R."/>
            <person name="Comes H.P."/>
            <person name="Ma Y."/>
            <person name="Chen Y."/>
            <person name="Huang G."/>
            <person name="Zhou Y."/>
            <person name="Zheng Z."/>
            <person name="Qiu Y."/>
        </authorList>
    </citation>
    <scope>NUCLEOTIDE SEQUENCE [LARGE SCALE GENOMIC DNA]</scope>
    <source>
        <tissue evidence="2">Roots</tissue>
    </source>
</reference>
<evidence type="ECO:0000313" key="2">
    <source>
        <dbReference type="EMBL" id="KAK4758199.1"/>
    </source>
</evidence>
<feature type="region of interest" description="Disordered" evidence="1">
    <location>
        <begin position="187"/>
        <end position="227"/>
    </location>
</feature>
<gene>
    <name evidence="2" type="ORF">SAY87_019500</name>
</gene>
<name>A0AAN7K2E0_9MYRT</name>
<organism evidence="2 3">
    <name type="scientific">Trapa incisa</name>
    <dbReference type="NCBI Taxonomy" id="236973"/>
    <lineage>
        <taxon>Eukaryota</taxon>
        <taxon>Viridiplantae</taxon>
        <taxon>Streptophyta</taxon>
        <taxon>Embryophyta</taxon>
        <taxon>Tracheophyta</taxon>
        <taxon>Spermatophyta</taxon>
        <taxon>Magnoliopsida</taxon>
        <taxon>eudicotyledons</taxon>
        <taxon>Gunneridae</taxon>
        <taxon>Pentapetalae</taxon>
        <taxon>rosids</taxon>
        <taxon>malvids</taxon>
        <taxon>Myrtales</taxon>
        <taxon>Lythraceae</taxon>
        <taxon>Trapa</taxon>
    </lineage>
</organism>
<dbReference type="EMBL" id="JAXIOK010000012">
    <property type="protein sequence ID" value="KAK4758199.1"/>
    <property type="molecule type" value="Genomic_DNA"/>
</dbReference>
<evidence type="ECO:0000313" key="3">
    <source>
        <dbReference type="Proteomes" id="UP001345219"/>
    </source>
</evidence>
<dbReference type="Proteomes" id="UP001345219">
    <property type="component" value="Chromosome 15"/>
</dbReference>
<feature type="compositionally biased region" description="Basic and acidic residues" evidence="1">
    <location>
        <begin position="132"/>
        <end position="144"/>
    </location>
</feature>
<accession>A0AAN7K2E0</accession>
<dbReference type="AlphaFoldDB" id="A0AAN7K2E0"/>
<comment type="caution">
    <text evidence="2">The sequence shown here is derived from an EMBL/GenBank/DDBJ whole genome shotgun (WGS) entry which is preliminary data.</text>
</comment>
<evidence type="ECO:0000256" key="1">
    <source>
        <dbReference type="SAM" id="MobiDB-lite"/>
    </source>
</evidence>
<feature type="compositionally biased region" description="Basic and acidic residues" evidence="1">
    <location>
        <begin position="215"/>
        <end position="227"/>
    </location>
</feature>
<proteinExistence type="predicted"/>
<feature type="compositionally biased region" description="Polar residues" evidence="1">
    <location>
        <begin position="193"/>
        <end position="209"/>
    </location>
</feature>
<sequence length="227" mass="24827">MTSLPILSIPSTADLLTCPIAVTPPPSPHTAAATTVHHLPSADVPLSSVESPFVQTVVYHRFAAEPARPPDDLGADAVVVRSPVRKLNFYIRFPECSPSANNLSPEGPCRYDSSLGAKEENLLHNKCHRRDWSDREETEGHDTMEGLDASRPVESDLGVGSLQAEVDALSIMEHGLDERIRDLEERLGDLSENGDNQRSNNSSQISLVSRSIRKKNGDAKMVQKDLQ</sequence>
<keyword evidence="3" id="KW-1185">Reference proteome</keyword>
<protein>
    <submittedName>
        <fullName evidence="2">Uncharacterized protein</fullName>
    </submittedName>
</protein>